<dbReference type="AlphaFoldDB" id="A0A194QAR4"/>
<dbReference type="EMBL" id="KQ459232">
    <property type="protein sequence ID" value="KPJ02524.1"/>
    <property type="molecule type" value="Genomic_DNA"/>
</dbReference>
<sequence>MRHSYSKHSLQHSRSTETSCSSLSISEALQPPTAPASRSAPQVFTRPATPLHILHTPPPRPHTAAIASKASERETGEWASRAGELAAAGACPCWCGGWAELHVRSPTGDVSWLLRLQNQMSWSQLQEWPLQDVLALLTPPAAAGPLDDLLDHTPHTNNTHAPTVGAETRARGEPRPAPAPAPAAADLHKSSSDSVVAGERRAPLAAPPAAPLAAPLGPQPARYAPHATPVHLSTSRSFNNCDASCVCVRSMSTQPINIPGSPQRQSSSSTTDDDDLLLVLPESKSRHPVRRSNSSPEMSSSWKLSARDEDDLGPDADADDANHMIVLPRCEPA</sequence>
<reference evidence="2 3" key="1">
    <citation type="journal article" date="2015" name="Nat. Commun.">
        <title>Outbred genome sequencing and CRISPR/Cas9 gene editing in butterflies.</title>
        <authorList>
            <person name="Li X."/>
            <person name="Fan D."/>
            <person name="Zhang W."/>
            <person name="Liu G."/>
            <person name="Zhang L."/>
            <person name="Zhao L."/>
            <person name="Fang X."/>
            <person name="Chen L."/>
            <person name="Dong Y."/>
            <person name="Chen Y."/>
            <person name="Ding Y."/>
            <person name="Zhao R."/>
            <person name="Feng M."/>
            <person name="Zhu Y."/>
            <person name="Feng Y."/>
            <person name="Jiang X."/>
            <person name="Zhu D."/>
            <person name="Xiang H."/>
            <person name="Feng X."/>
            <person name="Li S."/>
            <person name="Wang J."/>
            <person name="Zhang G."/>
            <person name="Kronforst M.R."/>
            <person name="Wang W."/>
        </authorList>
    </citation>
    <scope>NUCLEOTIDE SEQUENCE [LARGE SCALE GENOMIC DNA]</scope>
    <source>
        <strain evidence="2">Ya'a_city_454_Px</strain>
        <tissue evidence="2">Whole body</tissue>
    </source>
</reference>
<accession>A0A194QAR4</accession>
<evidence type="ECO:0000313" key="3">
    <source>
        <dbReference type="Proteomes" id="UP000053268"/>
    </source>
</evidence>
<feature type="compositionally biased region" description="Acidic residues" evidence="1">
    <location>
        <begin position="308"/>
        <end position="319"/>
    </location>
</feature>
<proteinExistence type="predicted"/>
<feature type="compositionally biased region" description="Basic residues" evidence="1">
    <location>
        <begin position="1"/>
        <end position="11"/>
    </location>
</feature>
<feature type="compositionally biased region" description="Low complexity" evidence="1">
    <location>
        <begin position="292"/>
        <end position="301"/>
    </location>
</feature>
<feature type="compositionally biased region" description="Low complexity" evidence="1">
    <location>
        <begin position="155"/>
        <end position="167"/>
    </location>
</feature>
<feature type="region of interest" description="Disordered" evidence="1">
    <location>
        <begin position="1"/>
        <end position="42"/>
    </location>
</feature>
<evidence type="ECO:0000313" key="2">
    <source>
        <dbReference type="EMBL" id="KPJ02524.1"/>
    </source>
</evidence>
<dbReference type="Proteomes" id="UP000053268">
    <property type="component" value="Unassembled WGS sequence"/>
</dbReference>
<dbReference type="STRING" id="66420.A0A194QAR4"/>
<name>A0A194QAR4_PAPXU</name>
<feature type="region of interest" description="Disordered" evidence="1">
    <location>
        <begin position="253"/>
        <end position="333"/>
    </location>
</feature>
<feature type="compositionally biased region" description="Polar residues" evidence="1">
    <location>
        <begin position="253"/>
        <end position="265"/>
    </location>
</feature>
<keyword evidence="3" id="KW-1185">Reference proteome</keyword>
<gene>
    <name evidence="2" type="ORF">RR46_09727</name>
</gene>
<evidence type="ECO:0000256" key="1">
    <source>
        <dbReference type="SAM" id="MobiDB-lite"/>
    </source>
</evidence>
<feature type="compositionally biased region" description="Low complexity" evidence="1">
    <location>
        <begin position="16"/>
        <end position="27"/>
    </location>
</feature>
<feature type="region of interest" description="Disordered" evidence="1">
    <location>
        <begin position="146"/>
        <end position="217"/>
    </location>
</feature>
<protein>
    <submittedName>
        <fullName evidence="2">Uncharacterized protein</fullName>
    </submittedName>
</protein>
<organism evidence="2 3">
    <name type="scientific">Papilio xuthus</name>
    <name type="common">Asian swallowtail butterfly</name>
    <dbReference type="NCBI Taxonomy" id="66420"/>
    <lineage>
        <taxon>Eukaryota</taxon>
        <taxon>Metazoa</taxon>
        <taxon>Ecdysozoa</taxon>
        <taxon>Arthropoda</taxon>
        <taxon>Hexapoda</taxon>
        <taxon>Insecta</taxon>
        <taxon>Pterygota</taxon>
        <taxon>Neoptera</taxon>
        <taxon>Endopterygota</taxon>
        <taxon>Lepidoptera</taxon>
        <taxon>Glossata</taxon>
        <taxon>Ditrysia</taxon>
        <taxon>Papilionoidea</taxon>
        <taxon>Papilionidae</taxon>
        <taxon>Papilioninae</taxon>
        <taxon>Papilio</taxon>
    </lineage>
</organism>